<reference evidence="1 2" key="1">
    <citation type="journal article" date="2015" name="Genome Announc.">
        <title>Draft Genome Sequences of Leptospira santarosai Strains U160, U164, and U233, Isolated from Asymptomatic Cattle.</title>
        <authorList>
            <person name="Kremer F.S."/>
            <person name="Eslabao M.R."/>
            <person name="Provisor M."/>
            <person name="Woloski R.D."/>
            <person name="Ramires O.V."/>
            <person name="Moreno L.Z."/>
            <person name="Moreno A.M."/>
            <person name="Hamond C."/>
            <person name="Lilenbaum W."/>
            <person name="Dellagostin O.A."/>
        </authorList>
    </citation>
    <scope>NUCLEOTIDE SEQUENCE [LARGE SCALE GENOMIC DNA]</scope>
    <source>
        <strain evidence="1 2">U160</strain>
    </source>
</reference>
<dbReference type="Proteomes" id="UP000033961">
    <property type="component" value="Chromosome I"/>
</dbReference>
<dbReference type="EMBL" id="CP027843">
    <property type="protein sequence ID" value="AVQ10630.1"/>
    <property type="molecule type" value="Genomic_DNA"/>
</dbReference>
<sequence length="87" mass="10345">MKIESGIFLQTEQLNTCRGPNDGLWKISHRLVHKFKVLLRRIVTTVKMGLLFAWLQNFGRFVVRYEYHDFNFDGFIALGYYAQVFLK</sequence>
<evidence type="ECO:0000313" key="1">
    <source>
        <dbReference type="EMBL" id="AVQ10630.1"/>
    </source>
</evidence>
<gene>
    <name evidence="1" type="ORF">XB16_0283</name>
</gene>
<name>A0A2P1QNY5_9LEPT</name>
<protein>
    <submittedName>
        <fullName evidence="1">Uncharacterized protein</fullName>
    </submittedName>
</protein>
<accession>A0A2P1QNY5</accession>
<dbReference type="AlphaFoldDB" id="A0A2P1QNY5"/>
<evidence type="ECO:0000313" key="2">
    <source>
        <dbReference type="Proteomes" id="UP000033961"/>
    </source>
</evidence>
<organism evidence="1 2">
    <name type="scientific">Leptospira santarosai</name>
    <dbReference type="NCBI Taxonomy" id="28183"/>
    <lineage>
        <taxon>Bacteria</taxon>
        <taxon>Pseudomonadati</taxon>
        <taxon>Spirochaetota</taxon>
        <taxon>Spirochaetia</taxon>
        <taxon>Leptospirales</taxon>
        <taxon>Leptospiraceae</taxon>
        <taxon>Leptospira</taxon>
    </lineage>
</organism>
<proteinExistence type="predicted"/>